<dbReference type="PRINTS" id="PR00714">
    <property type="entry name" value="MAN6PISMRASE"/>
</dbReference>
<proteinExistence type="inferred from homology"/>
<dbReference type="InterPro" id="IPR001250">
    <property type="entry name" value="Man6P_Isoase-1"/>
</dbReference>
<sequence length="279" mass="31109">MAVAISGNFEALVGFRPMEDIVQFIERIPVFAEEVLGLGKELSEMVISASAKEDRKGTYKSMLERIMGLSAEALKRSLDGLMKFFTTQRDMLPHKEVFFKLSREFPGDVGILFAFLLNHIVLKEGDCIFLGANEPHAYLSGSCIELMTCSDNVVRAGLTPKFKDVPTLVEMLTYEGTSPQRFYVRKCVSDSPCTILYRPPIDDFALEEISVSSSESSHTFDSESLLLVTEGQGMLLTAENEKYALSAGSSLYLFPETHFSLKNGEPSRPLKVFRAFKPK</sequence>
<comment type="catalytic activity">
    <reaction evidence="1">
        <text>D-mannose 6-phosphate = D-fructose 6-phosphate</text>
        <dbReference type="Rhea" id="RHEA:12356"/>
        <dbReference type="ChEBI" id="CHEBI:58735"/>
        <dbReference type="ChEBI" id="CHEBI:61527"/>
        <dbReference type="EC" id="5.3.1.8"/>
    </reaction>
</comment>
<dbReference type="InterPro" id="IPR011051">
    <property type="entry name" value="RmlC_Cupin_sf"/>
</dbReference>
<dbReference type="OrthoDB" id="6605218at2759"/>
<name>A0A098VVA5_9MICR</name>
<comment type="caution">
    <text evidence="10">The sequence shown here is derived from an EMBL/GenBank/DDBJ whole genome shotgun (WGS) entry which is preliminary data.</text>
</comment>
<dbReference type="CDD" id="cd07011">
    <property type="entry name" value="cupin_PMI_type_I_N"/>
    <property type="match status" value="1"/>
</dbReference>
<evidence type="ECO:0000256" key="8">
    <source>
        <dbReference type="ARBA" id="ARBA00029741"/>
    </source>
</evidence>
<keyword evidence="10" id="KW-0413">Isomerase</keyword>
<protein>
    <recommendedName>
        <fullName evidence="7">Mannose-6-phosphate isomerase</fullName>
        <ecNumber evidence="6">5.3.1.8</ecNumber>
    </recommendedName>
    <alternativeName>
        <fullName evidence="8">Phosphohexomutase</fullName>
    </alternativeName>
    <alternativeName>
        <fullName evidence="9">Phosphomannose isomerase</fullName>
    </alternativeName>
</protein>
<evidence type="ECO:0000256" key="7">
    <source>
        <dbReference type="ARBA" id="ARBA00018236"/>
    </source>
</evidence>
<dbReference type="UniPathway" id="UPA00126">
    <property type="reaction ID" value="UER00423"/>
</dbReference>
<dbReference type="PANTHER" id="PTHR10309:SF0">
    <property type="entry name" value="MANNOSE-6-PHOSPHATE ISOMERASE"/>
    <property type="match status" value="1"/>
</dbReference>
<evidence type="ECO:0000256" key="5">
    <source>
        <dbReference type="ARBA" id="ARBA00010772"/>
    </source>
</evidence>
<dbReference type="EMBL" id="JMKJ01000222">
    <property type="protein sequence ID" value="KGG51666.1"/>
    <property type="molecule type" value="Genomic_DNA"/>
</dbReference>
<dbReference type="NCBIfam" id="TIGR00218">
    <property type="entry name" value="manA"/>
    <property type="match status" value="1"/>
</dbReference>
<dbReference type="Gene3D" id="2.60.120.10">
    <property type="entry name" value="Jelly Rolls"/>
    <property type="match status" value="1"/>
</dbReference>
<dbReference type="Proteomes" id="UP000029725">
    <property type="component" value="Unassembled WGS sequence"/>
</dbReference>
<dbReference type="GO" id="GO:0004476">
    <property type="term" value="F:mannose-6-phosphate isomerase activity"/>
    <property type="evidence" value="ECO:0007669"/>
    <property type="project" value="UniProtKB-EC"/>
</dbReference>
<dbReference type="GO" id="GO:0005975">
    <property type="term" value="P:carbohydrate metabolic process"/>
    <property type="evidence" value="ECO:0007669"/>
    <property type="project" value="InterPro"/>
</dbReference>
<comment type="similarity">
    <text evidence="5">Belongs to the mannose-6-phosphate isomerase type 1 family.</text>
</comment>
<dbReference type="EC" id="5.3.1.8" evidence="6"/>
<dbReference type="InterPro" id="IPR014710">
    <property type="entry name" value="RmlC-like_jellyroll"/>
</dbReference>
<evidence type="ECO:0000256" key="4">
    <source>
        <dbReference type="ARBA" id="ARBA00004666"/>
    </source>
</evidence>
<dbReference type="InterPro" id="IPR016305">
    <property type="entry name" value="Mannose-6-P_Isomerase"/>
</dbReference>
<dbReference type="GO" id="GO:0009298">
    <property type="term" value="P:GDP-mannose biosynthetic process"/>
    <property type="evidence" value="ECO:0007669"/>
    <property type="project" value="UniProtKB-UniPathway"/>
</dbReference>
<dbReference type="GO" id="GO:0008270">
    <property type="term" value="F:zinc ion binding"/>
    <property type="evidence" value="ECO:0007669"/>
    <property type="project" value="InterPro"/>
</dbReference>
<evidence type="ECO:0000256" key="2">
    <source>
        <dbReference type="ARBA" id="ARBA00001947"/>
    </source>
</evidence>
<dbReference type="GO" id="GO:0005829">
    <property type="term" value="C:cytosol"/>
    <property type="evidence" value="ECO:0007669"/>
    <property type="project" value="TreeGrafter"/>
</dbReference>
<accession>A0A098VVA5</accession>
<comment type="cofactor">
    <cofactor evidence="2">
        <name>Zn(2+)</name>
        <dbReference type="ChEBI" id="CHEBI:29105"/>
    </cofactor>
</comment>
<evidence type="ECO:0000256" key="9">
    <source>
        <dbReference type="ARBA" id="ARBA00030762"/>
    </source>
</evidence>
<comment type="function">
    <text evidence="3">Involved in the synthesis of the GDP-mannose and dolichol-phosphate-mannose required for a number of critical mannosyl transfer reactions.</text>
</comment>
<dbReference type="GeneID" id="25259472"/>
<organism evidence="10 11">
    <name type="scientific">Mitosporidium daphniae</name>
    <dbReference type="NCBI Taxonomy" id="1485682"/>
    <lineage>
        <taxon>Eukaryota</taxon>
        <taxon>Fungi</taxon>
        <taxon>Fungi incertae sedis</taxon>
        <taxon>Microsporidia</taxon>
        <taxon>Mitosporidium</taxon>
    </lineage>
</organism>
<dbReference type="SUPFAM" id="SSF51182">
    <property type="entry name" value="RmlC-like cupins"/>
    <property type="match status" value="1"/>
</dbReference>
<dbReference type="AlphaFoldDB" id="A0A098VVA5"/>
<evidence type="ECO:0000313" key="10">
    <source>
        <dbReference type="EMBL" id="KGG51666.1"/>
    </source>
</evidence>
<evidence type="ECO:0000256" key="6">
    <source>
        <dbReference type="ARBA" id="ARBA00011956"/>
    </source>
</evidence>
<evidence type="ECO:0000256" key="1">
    <source>
        <dbReference type="ARBA" id="ARBA00000757"/>
    </source>
</evidence>
<dbReference type="PANTHER" id="PTHR10309">
    <property type="entry name" value="MANNOSE-6-PHOSPHATE ISOMERASE"/>
    <property type="match status" value="1"/>
</dbReference>
<reference evidence="10 11" key="1">
    <citation type="submission" date="2014-04" db="EMBL/GenBank/DDBJ databases">
        <title>A new species of microsporidia sheds light on the evolution of extreme parasitism.</title>
        <authorList>
            <person name="Haag K.L."/>
            <person name="James T.Y."/>
            <person name="Larsson R."/>
            <person name="Schaer T.M."/>
            <person name="Refardt D."/>
            <person name="Pombert J.-F."/>
            <person name="Ebert D."/>
        </authorList>
    </citation>
    <scope>NUCLEOTIDE SEQUENCE [LARGE SCALE GENOMIC DNA]</scope>
    <source>
        <strain evidence="10 11">UGP3</strain>
        <tissue evidence="10">Spores</tissue>
    </source>
</reference>
<evidence type="ECO:0000256" key="3">
    <source>
        <dbReference type="ARBA" id="ARBA00002564"/>
    </source>
</evidence>
<gene>
    <name evidence="10" type="ORF">DI09_2p430</name>
</gene>
<keyword evidence="11" id="KW-1185">Reference proteome</keyword>
<comment type="pathway">
    <text evidence="4">Nucleotide-sugar biosynthesis; GDP-alpha-D-mannose biosynthesis; alpha-D-mannose 1-phosphate from D-fructose 6-phosphate: step 1/2.</text>
</comment>
<dbReference type="Gene3D" id="1.10.441.10">
    <property type="entry name" value="Phosphomannose Isomerase, domain 2"/>
    <property type="match status" value="1"/>
</dbReference>
<dbReference type="VEuPathDB" id="MicrosporidiaDB:DI09_2p430"/>
<evidence type="ECO:0000313" key="11">
    <source>
        <dbReference type="Proteomes" id="UP000029725"/>
    </source>
</evidence>
<dbReference type="HOGENOM" id="CLU_026967_2_3_1"/>
<dbReference type="RefSeq" id="XP_013238093.1">
    <property type="nucleotide sequence ID" value="XM_013382639.1"/>
</dbReference>